<protein>
    <submittedName>
        <fullName evidence="11">Flagellar motor protein</fullName>
    </submittedName>
</protein>
<proteinExistence type="inferred from homology"/>
<evidence type="ECO:0000313" key="11">
    <source>
        <dbReference type="EMBL" id="HCB74737.1"/>
    </source>
</evidence>
<keyword evidence="11" id="KW-0966">Cell projection</keyword>
<keyword evidence="6 7" id="KW-0472">Membrane</keyword>
<dbReference type="InterPro" id="IPR050330">
    <property type="entry name" value="Bact_OuterMem_StrucFunc"/>
</dbReference>
<dbReference type="Pfam" id="PF00691">
    <property type="entry name" value="OmpA"/>
    <property type="match status" value="1"/>
</dbReference>
<comment type="caution">
    <text evidence="11">The sequence shown here is derived from an EMBL/GenBank/DDBJ whole genome shotgun (WGS) entry which is preliminary data.</text>
</comment>
<evidence type="ECO:0000256" key="8">
    <source>
        <dbReference type="SAM" id="MobiDB-lite"/>
    </source>
</evidence>
<evidence type="ECO:0000256" key="6">
    <source>
        <dbReference type="ARBA" id="ARBA00023136"/>
    </source>
</evidence>
<organism evidence="11 12">
    <name type="scientific">Sphingomonas bacterium</name>
    <dbReference type="NCBI Taxonomy" id="1895847"/>
    <lineage>
        <taxon>Bacteria</taxon>
        <taxon>Pseudomonadati</taxon>
        <taxon>Pseudomonadota</taxon>
        <taxon>Alphaproteobacteria</taxon>
        <taxon>Sphingomonadales</taxon>
        <taxon>Sphingomonadaceae</taxon>
        <taxon>Sphingomonas</taxon>
    </lineage>
</organism>
<dbReference type="PANTHER" id="PTHR30329">
    <property type="entry name" value="STATOR ELEMENT OF FLAGELLAR MOTOR COMPLEX"/>
    <property type="match status" value="1"/>
</dbReference>
<feature type="transmembrane region" description="Helical" evidence="9">
    <location>
        <begin position="36"/>
        <end position="55"/>
    </location>
</feature>
<evidence type="ECO:0000256" key="4">
    <source>
        <dbReference type="ARBA" id="ARBA00022692"/>
    </source>
</evidence>
<dbReference type="AlphaFoldDB" id="A0A3D0W7L2"/>
<keyword evidence="4 9" id="KW-0812">Transmembrane</keyword>
<comment type="subcellular location">
    <subcellularLocation>
        <location evidence="1">Cell membrane</location>
        <topology evidence="1">Single-pass membrane protein</topology>
    </subcellularLocation>
</comment>
<name>A0A3D0W7L2_9SPHN</name>
<dbReference type="Proteomes" id="UP000262699">
    <property type="component" value="Unassembled WGS sequence"/>
</dbReference>
<dbReference type="GO" id="GO:0005886">
    <property type="term" value="C:plasma membrane"/>
    <property type="evidence" value="ECO:0007669"/>
    <property type="project" value="UniProtKB-SubCell"/>
</dbReference>
<dbReference type="EMBL" id="DOYJ01000032">
    <property type="protein sequence ID" value="HCB74737.1"/>
    <property type="molecule type" value="Genomic_DNA"/>
</dbReference>
<evidence type="ECO:0000256" key="7">
    <source>
        <dbReference type="PROSITE-ProRule" id="PRU00473"/>
    </source>
</evidence>
<evidence type="ECO:0000313" key="12">
    <source>
        <dbReference type="Proteomes" id="UP000262699"/>
    </source>
</evidence>
<sequence length="336" mass="36620">MAAARAPHGNNQPPKIIVKKIYIEGHGGHHGGAWKVAYADFVTAMMAFFLLMWLLGATNEKQRKALADYFAPTLIELKQNSAGSYGPFGGASLTDVDSYPNRAGQTGTRALTVPASAEGGTNVGSGEKGSLKETQRMAEDRRNFSRMRATLQAKMKQDGKMAKLAKHVRFVQTRDGMRIDLVDDANYSMFDLGTTVLVPEADQLIGLIAESISGMENPIMIRGHTDSLGYDDPLRMNNWILSSGRAEATRRRLARGGVGEGRFERIEGVADRQPMIAENPGDPRNRRVAITLLYRRAGFGEDAPAGPIKALDQRADQKILRSSSRTDRPMGSSKAG</sequence>
<evidence type="ECO:0000256" key="1">
    <source>
        <dbReference type="ARBA" id="ARBA00004162"/>
    </source>
</evidence>
<evidence type="ECO:0000259" key="10">
    <source>
        <dbReference type="PROSITE" id="PS51123"/>
    </source>
</evidence>
<gene>
    <name evidence="11" type="ORF">DEP91_00940</name>
</gene>
<evidence type="ECO:0000256" key="5">
    <source>
        <dbReference type="ARBA" id="ARBA00022989"/>
    </source>
</evidence>
<keyword evidence="3" id="KW-1003">Cell membrane</keyword>
<keyword evidence="11" id="KW-0282">Flagellum</keyword>
<feature type="region of interest" description="Disordered" evidence="8">
    <location>
        <begin position="300"/>
        <end position="336"/>
    </location>
</feature>
<keyword evidence="11" id="KW-0969">Cilium</keyword>
<evidence type="ECO:0000256" key="2">
    <source>
        <dbReference type="ARBA" id="ARBA00008914"/>
    </source>
</evidence>
<dbReference type="PANTHER" id="PTHR30329:SF21">
    <property type="entry name" value="LIPOPROTEIN YIAD-RELATED"/>
    <property type="match status" value="1"/>
</dbReference>
<accession>A0A3D0W7L2</accession>
<dbReference type="InterPro" id="IPR006665">
    <property type="entry name" value="OmpA-like"/>
</dbReference>
<dbReference type="InterPro" id="IPR025713">
    <property type="entry name" value="MotB-like_N_dom"/>
</dbReference>
<evidence type="ECO:0000256" key="9">
    <source>
        <dbReference type="SAM" id="Phobius"/>
    </source>
</evidence>
<evidence type="ECO:0000256" key="3">
    <source>
        <dbReference type="ARBA" id="ARBA00022475"/>
    </source>
</evidence>
<feature type="compositionally biased region" description="Basic and acidic residues" evidence="8">
    <location>
        <begin position="311"/>
        <end position="328"/>
    </location>
</feature>
<dbReference type="InterPro" id="IPR036737">
    <property type="entry name" value="OmpA-like_sf"/>
</dbReference>
<feature type="region of interest" description="Disordered" evidence="8">
    <location>
        <begin position="115"/>
        <end position="136"/>
    </location>
</feature>
<comment type="similarity">
    <text evidence="2">Belongs to the MotB family.</text>
</comment>
<dbReference type="Gene3D" id="3.30.1330.60">
    <property type="entry name" value="OmpA-like domain"/>
    <property type="match status" value="1"/>
</dbReference>
<feature type="domain" description="OmpA-like" evidence="10">
    <location>
        <begin position="177"/>
        <end position="296"/>
    </location>
</feature>
<dbReference type="PROSITE" id="PS51123">
    <property type="entry name" value="OMPA_2"/>
    <property type="match status" value="1"/>
</dbReference>
<reference evidence="11 12" key="1">
    <citation type="journal article" date="2018" name="Nat. Biotechnol.">
        <title>A standardized bacterial taxonomy based on genome phylogeny substantially revises the tree of life.</title>
        <authorList>
            <person name="Parks D.H."/>
            <person name="Chuvochina M."/>
            <person name="Waite D.W."/>
            <person name="Rinke C."/>
            <person name="Skarshewski A."/>
            <person name="Chaumeil P.A."/>
            <person name="Hugenholtz P."/>
        </authorList>
    </citation>
    <scope>NUCLEOTIDE SEQUENCE [LARGE SCALE GENOMIC DNA]</scope>
    <source>
        <strain evidence="11">UBA9015</strain>
    </source>
</reference>
<dbReference type="CDD" id="cd07185">
    <property type="entry name" value="OmpA_C-like"/>
    <property type="match status" value="1"/>
</dbReference>
<keyword evidence="5 9" id="KW-1133">Transmembrane helix</keyword>
<dbReference type="Pfam" id="PF13677">
    <property type="entry name" value="MotB_plug"/>
    <property type="match status" value="1"/>
</dbReference>
<dbReference type="SUPFAM" id="SSF103088">
    <property type="entry name" value="OmpA-like"/>
    <property type="match status" value="1"/>
</dbReference>